<sequence length="1412" mass="159256">MTGKRRPSKGMSCPLPRTFALLGLCVFWGCAWLVMQWKTLQFSPARPPSPDAEDVPGPVPEKAVKPPKSIKTNPSRGHPSRGHQVHPGAHKSQVASCPQRPRRKEKWGEVVKEDMKIIKSSATAVQSCHRLGDALVYELRFLEAHKKEGFAYELLLPDYVVADEAGAGLERRSTLQLLAATGKGLQPLGPAHSSQEQVAKGDGSFGHWREPMERGFEHTASRLRFSTPGNVPLKELTRLVAVVFPMVPAMGFVEVVHKPDKKAKDYDPTKRRRRKELHRELFFEAFPRVGAQPHLADRPEETKPGVSYLWRTSHHDEFHLELKPNEVYEKRMPYAFAEYFGSFEHSGAVLFPPPPTYQYYENKVALTHLFQKSNVLMPETWVFSSLADAMAHRDQVRLPVVLKDPYGYSSIGLLQAETIGELMEAFNTFFAKAKVGVEVLVQRKVKALKEARVTYVDGRPFHGYWRIRQSLKSASAASTRGGFQDFNFPLEPLSDFVASFAQRTGIPVGGVDLIWKDSPDVQAEPYTLEVSPTSDINPPSPPDWKEGYAEFKHTKGFRHAYLGIRRKWAEAMTLAVAWHRRSKGHLFVGLDALLENGQVVDGVVDALSEIQRSFFLRLLAVPENQDPLNTTLGLLHSLAIPFDEVILLRDVNHRIWHLGPDTLLLDRLEASEERRLQELKLPCLNLADLTWSQVPQLALAAFKRTSRSRQPPRRPTSSEGEAPTLKPAPGPAKPPVAPTSAEGEALEDSTGEEPTLKPAPGPAKPPVAPMQEPRNAKRMCPLPAVGRDNWRQVPAKDLDVIREKWEASVKSCERRGEALVFFLNLAKANKVAGHAYEMPFPHYIVADEIGWRPKRSTLQLFTVDSSGHFHPLGPAHSAHSFIAEHGDGAYSHWRPGITNSTYGKAMLLFSTPRNVAIKKLSLAAVVYPMLPPMGWIEFNQGKKVNHEELFREMFLQSFAAAGVSRPHLIEQADEAIPGTRYLWRVGGNSEFQLPLADGELYEKRLPYQIAEWYAEFERKGGILYPPPHTYIYYQNKVGLARLFNERKVKIPPTWVFESLSEAEAELENIKFPVVIKDPYGFSSMHLLQAADKEEFLQNCQLYFEKALPGVEAIVQSKVVAMREARVTYIEGRPFHGYWRIRQSLKSASAASNLGGYQDFDFPLSEIAPYVAEFANLTGIPVGGVDFIWEEEKANVTVVPYTLEVSPTSDINPPAPTSWTKTYSEFKHTKGYRRAYLDVRRSWTDLMTLAVIDKYRQERKNLFVDIDNVVAKSMERVRRWKGSKKAYLASEVMQDEVVEGAVEALRRLQARYFIRFLTARGSYEDPFNVTQTWLDSKGFEYDELIVVHGPESKVAHLTSETILVDDFTTSHEKEEPATNQKFMDQLSAAGLPFVKFPLGGRWDDIMEKLLPSG</sequence>
<dbReference type="GO" id="GO:0046872">
    <property type="term" value="F:metal ion binding"/>
    <property type="evidence" value="ECO:0007669"/>
    <property type="project" value="InterPro"/>
</dbReference>
<feature type="region of interest" description="Disordered" evidence="2">
    <location>
        <begin position="702"/>
        <end position="775"/>
    </location>
</feature>
<feature type="domain" description="ATP-grasp" evidence="3">
    <location>
        <begin position="1040"/>
        <end position="1236"/>
    </location>
</feature>
<proteinExistence type="predicted"/>
<evidence type="ECO:0000256" key="1">
    <source>
        <dbReference type="PROSITE-ProRule" id="PRU00409"/>
    </source>
</evidence>
<feature type="domain" description="ATP-grasp" evidence="3">
    <location>
        <begin position="367"/>
        <end position="562"/>
    </location>
</feature>
<keyword evidence="5" id="KW-1185">Reference proteome</keyword>
<name>A0AA36NGG9_9DINO</name>
<keyword evidence="1" id="KW-0547">Nucleotide-binding</keyword>
<feature type="region of interest" description="Disordered" evidence="2">
    <location>
        <begin position="44"/>
        <end position="105"/>
    </location>
</feature>
<accession>A0AA36NGG9</accession>
<evidence type="ECO:0000313" key="4">
    <source>
        <dbReference type="EMBL" id="CAJ1402396.1"/>
    </source>
</evidence>
<evidence type="ECO:0000313" key="5">
    <source>
        <dbReference type="Proteomes" id="UP001178507"/>
    </source>
</evidence>
<dbReference type="Proteomes" id="UP001178507">
    <property type="component" value="Unassembled WGS sequence"/>
</dbReference>
<dbReference type="GO" id="GO:0005737">
    <property type="term" value="C:cytoplasm"/>
    <property type="evidence" value="ECO:0007669"/>
    <property type="project" value="TreeGrafter"/>
</dbReference>
<dbReference type="PANTHER" id="PTHR21621:SF0">
    <property type="entry name" value="BETA-CITRYLGLUTAMATE SYNTHASE B-RELATED"/>
    <property type="match status" value="1"/>
</dbReference>
<dbReference type="PANTHER" id="PTHR21621">
    <property type="entry name" value="RIBOSOMAL PROTEIN S6 MODIFICATION PROTEIN"/>
    <property type="match status" value="1"/>
</dbReference>
<evidence type="ECO:0000259" key="3">
    <source>
        <dbReference type="PROSITE" id="PS50975"/>
    </source>
</evidence>
<dbReference type="GO" id="GO:0005524">
    <property type="term" value="F:ATP binding"/>
    <property type="evidence" value="ECO:0007669"/>
    <property type="project" value="UniProtKB-UniRule"/>
</dbReference>
<organism evidence="4 5">
    <name type="scientific">Effrenium voratum</name>
    <dbReference type="NCBI Taxonomy" id="2562239"/>
    <lineage>
        <taxon>Eukaryota</taxon>
        <taxon>Sar</taxon>
        <taxon>Alveolata</taxon>
        <taxon>Dinophyceae</taxon>
        <taxon>Suessiales</taxon>
        <taxon>Symbiodiniaceae</taxon>
        <taxon>Effrenium</taxon>
    </lineage>
</organism>
<dbReference type="PROSITE" id="PS50975">
    <property type="entry name" value="ATP_GRASP"/>
    <property type="match status" value="2"/>
</dbReference>
<reference evidence="4" key="1">
    <citation type="submission" date="2023-08" db="EMBL/GenBank/DDBJ databases">
        <authorList>
            <person name="Chen Y."/>
            <person name="Shah S."/>
            <person name="Dougan E. K."/>
            <person name="Thang M."/>
            <person name="Chan C."/>
        </authorList>
    </citation>
    <scope>NUCLEOTIDE SEQUENCE</scope>
</reference>
<evidence type="ECO:0000256" key="2">
    <source>
        <dbReference type="SAM" id="MobiDB-lite"/>
    </source>
</evidence>
<dbReference type="SUPFAM" id="SSF56059">
    <property type="entry name" value="Glutathione synthetase ATP-binding domain-like"/>
    <property type="match status" value="2"/>
</dbReference>
<keyword evidence="1" id="KW-0067">ATP-binding</keyword>
<dbReference type="Gene3D" id="3.30.1490.20">
    <property type="entry name" value="ATP-grasp fold, A domain"/>
    <property type="match status" value="1"/>
</dbReference>
<comment type="caution">
    <text evidence="4">The sequence shown here is derived from an EMBL/GenBank/DDBJ whole genome shotgun (WGS) entry which is preliminary data.</text>
</comment>
<dbReference type="InterPro" id="IPR013815">
    <property type="entry name" value="ATP_grasp_subdomain_1"/>
</dbReference>
<dbReference type="Gene3D" id="3.30.470.20">
    <property type="entry name" value="ATP-grasp fold, B domain"/>
    <property type="match status" value="2"/>
</dbReference>
<feature type="compositionally biased region" description="Pro residues" evidence="2">
    <location>
        <begin position="726"/>
        <end position="737"/>
    </location>
</feature>
<protein>
    <recommendedName>
        <fullName evidence="3">ATP-grasp domain-containing protein</fullName>
    </recommendedName>
</protein>
<feature type="compositionally biased region" description="Low complexity" evidence="2">
    <location>
        <begin position="715"/>
        <end position="725"/>
    </location>
</feature>
<dbReference type="Gene3D" id="3.40.50.1000">
    <property type="entry name" value="HAD superfamily/HAD-like"/>
    <property type="match status" value="1"/>
</dbReference>
<dbReference type="EMBL" id="CAUJNA010003450">
    <property type="protein sequence ID" value="CAJ1402396.1"/>
    <property type="molecule type" value="Genomic_DNA"/>
</dbReference>
<dbReference type="GO" id="GO:0018169">
    <property type="term" value="F:ribosomal S6-glutamic acid ligase activity"/>
    <property type="evidence" value="ECO:0007669"/>
    <property type="project" value="TreeGrafter"/>
</dbReference>
<feature type="compositionally biased region" description="Pro residues" evidence="2">
    <location>
        <begin position="757"/>
        <end position="768"/>
    </location>
</feature>
<gene>
    <name evidence="4" type="ORF">EVOR1521_LOCUS25301</name>
</gene>
<dbReference type="InterPro" id="IPR023214">
    <property type="entry name" value="HAD_sf"/>
</dbReference>
<dbReference type="InterPro" id="IPR011761">
    <property type="entry name" value="ATP-grasp"/>
</dbReference>